<sequence length="734" mass="84215">MIPLSDTLKQHDATIKVGYVIGNQHFVLKSSFDGLSVSDSYLTVQRKFVHVCHDTFEIEYSIQPNHDEGASLIKLHVFEVSFMTELANHSMMAEGFQAWSQTKEVDKSSTLPAIQSTVAWITKFDLQGDYNFFKHSGKPGVVHSTGYTYLRDVHDPSILFLGSLSEHNGYSYFKGNFESGRFDIYKDVEGKTLSAEDTFRFGFLITQHLDQTTLWRRYANRLIPDATNVSDLPVLTGWTSWYNFYEDVTEKDVIDSISGFVEHEYPVDLIQVDDGFEMAIGDWLDVNPVKFPHGMKFLADEIKRRTQGKAMAGIWLAPFAVGLKSKIIKEHPDWLVYRSDGNPLLAGPNWGMHSGFRALDIYHPEVRDYLQLVFDTVIDDWGYKFLKLDFIFAAAMIPRHGKSRGEIMWDSVTLINELVNKRALVLGSGVTLPATWGRLDYSRISCDASPWWDHSILRIANVRERVSTYNALVSTLNRWPMNNIMFGNDPDVYFIRSNNNKLTIDERYTLVVVNNLLGQMALMSDNVALYSPEEHDLYSSTFPKARITMDRMDPLAPDVYHLHYTCNGRPYITAVNLSSSPYRFTLPNTSAEHQQSIYFEYENVLMKNATPPTRWIDAKDGDKLLLRPHQTRTFMRIVDDFAGSTGHIIPGWELESINQKGTDNDLTFIKLRQPRAHKRDTHFYFRIPTDKAEEEDVYSKTFIDDKKPSSVHQLTQDQHGNHIPFPIVQLVYSP</sequence>
<comment type="catalytic activity">
    <reaction evidence="1">
        <text>Hydrolysis of terminal, non-reducing alpha-D-galactose residues in alpha-D-galactosides, including galactose oligosaccharides, galactomannans and galactolipids.</text>
        <dbReference type="EC" id="3.2.1.22"/>
    </reaction>
</comment>
<evidence type="ECO:0000313" key="5">
    <source>
        <dbReference type="EMBL" id="SAM01730.1"/>
    </source>
</evidence>
<dbReference type="Proteomes" id="UP000078561">
    <property type="component" value="Unassembled WGS sequence"/>
</dbReference>
<dbReference type="Pfam" id="PF02065">
    <property type="entry name" value="Melibiase"/>
    <property type="match status" value="1"/>
</dbReference>
<evidence type="ECO:0000256" key="4">
    <source>
        <dbReference type="ARBA" id="ARBA00023295"/>
    </source>
</evidence>
<dbReference type="EMBL" id="LT553587">
    <property type="protein sequence ID" value="SAM01730.1"/>
    <property type="molecule type" value="Genomic_DNA"/>
</dbReference>
<dbReference type="OMA" id="NGYQSWT"/>
<dbReference type="STRING" id="4829.A0A168P414"/>
<dbReference type="PANTHER" id="PTHR43053:SF3">
    <property type="entry name" value="ALPHA-GALACTOSIDASE C-RELATED"/>
    <property type="match status" value="1"/>
</dbReference>
<dbReference type="InterPro" id="IPR017853">
    <property type="entry name" value="GH"/>
</dbReference>
<dbReference type="GO" id="GO:0004557">
    <property type="term" value="F:alpha-galactosidase activity"/>
    <property type="evidence" value="ECO:0007669"/>
    <property type="project" value="UniProtKB-EC"/>
</dbReference>
<dbReference type="InterPro" id="IPR013785">
    <property type="entry name" value="Aldolase_TIM"/>
</dbReference>
<keyword evidence="4" id="KW-0326">Glycosidase</keyword>
<dbReference type="SUPFAM" id="SSF51445">
    <property type="entry name" value="(Trans)glycosidases"/>
    <property type="match status" value="1"/>
</dbReference>
<keyword evidence="3" id="KW-0378">Hydrolase</keyword>
<accession>A0A168P414</accession>
<dbReference type="CDD" id="cd14791">
    <property type="entry name" value="GH36"/>
    <property type="match status" value="1"/>
</dbReference>
<protein>
    <recommendedName>
        <fullName evidence="2">alpha-galactosidase</fullName>
        <ecNumber evidence="2">3.2.1.22</ecNumber>
    </recommendedName>
</protein>
<proteinExistence type="predicted"/>
<organism evidence="5">
    <name type="scientific">Absidia glauca</name>
    <name type="common">Pin mould</name>
    <dbReference type="NCBI Taxonomy" id="4829"/>
    <lineage>
        <taxon>Eukaryota</taxon>
        <taxon>Fungi</taxon>
        <taxon>Fungi incertae sedis</taxon>
        <taxon>Mucoromycota</taxon>
        <taxon>Mucoromycotina</taxon>
        <taxon>Mucoromycetes</taxon>
        <taxon>Mucorales</taxon>
        <taxon>Cunninghamellaceae</taxon>
        <taxon>Absidia</taxon>
    </lineage>
</organism>
<evidence type="ECO:0000256" key="2">
    <source>
        <dbReference type="ARBA" id="ARBA00012755"/>
    </source>
</evidence>
<gene>
    <name evidence="5" type="primary">ABSGL_07479.1 scaffold 8890</name>
</gene>
<dbReference type="GO" id="GO:0016052">
    <property type="term" value="P:carbohydrate catabolic process"/>
    <property type="evidence" value="ECO:0007669"/>
    <property type="project" value="InterPro"/>
</dbReference>
<dbReference type="Gene3D" id="3.20.20.70">
    <property type="entry name" value="Aldolase class I"/>
    <property type="match status" value="1"/>
</dbReference>
<dbReference type="OrthoDB" id="5795902at2759"/>
<evidence type="ECO:0000256" key="1">
    <source>
        <dbReference type="ARBA" id="ARBA00001255"/>
    </source>
</evidence>
<dbReference type="InParanoid" id="A0A168P414"/>
<evidence type="ECO:0000256" key="3">
    <source>
        <dbReference type="ARBA" id="ARBA00022801"/>
    </source>
</evidence>
<dbReference type="InterPro" id="IPR002252">
    <property type="entry name" value="Glyco_hydro_36"/>
</dbReference>
<name>A0A168P414_ABSGL</name>
<reference evidence="5" key="1">
    <citation type="submission" date="2016-04" db="EMBL/GenBank/DDBJ databases">
        <authorList>
            <person name="Evans L.H."/>
            <person name="Alamgir A."/>
            <person name="Owens N."/>
            <person name="Weber N.D."/>
            <person name="Virtaneva K."/>
            <person name="Barbian K."/>
            <person name="Babar A."/>
            <person name="Rosenke K."/>
        </authorList>
    </citation>
    <scope>NUCLEOTIDE SEQUENCE [LARGE SCALE GENOMIC DNA]</scope>
    <source>
        <strain evidence="5">CBS 101.48</strain>
    </source>
</reference>
<dbReference type="PANTHER" id="PTHR43053">
    <property type="entry name" value="GLYCOSIDASE FAMILY 31"/>
    <property type="match status" value="1"/>
</dbReference>
<dbReference type="InterPro" id="IPR050985">
    <property type="entry name" value="Alpha-glycosidase_related"/>
</dbReference>
<keyword evidence="6" id="KW-1185">Reference proteome</keyword>
<dbReference type="EC" id="3.2.1.22" evidence="2"/>
<evidence type="ECO:0000313" key="6">
    <source>
        <dbReference type="Proteomes" id="UP000078561"/>
    </source>
</evidence>
<dbReference type="AlphaFoldDB" id="A0A168P414"/>